<dbReference type="PANTHER" id="PTHR43808:SF31">
    <property type="entry name" value="N-ACETYL-L-CITRULLINE DEACETYLASE"/>
    <property type="match status" value="1"/>
</dbReference>
<keyword evidence="1" id="KW-0378">Hydrolase</keyword>
<evidence type="ECO:0000313" key="2">
    <source>
        <dbReference type="Proteomes" id="UP000298111"/>
    </source>
</evidence>
<name>A0A8H1QNB0_9ACTN</name>
<proteinExistence type="predicted"/>
<evidence type="ECO:0000313" key="1">
    <source>
        <dbReference type="EMBL" id="TGG80426.1"/>
    </source>
</evidence>
<accession>A0A8H1QNB0</accession>
<dbReference type="InterPro" id="IPR002933">
    <property type="entry name" value="Peptidase_M20"/>
</dbReference>
<dbReference type="EMBL" id="RCIY01000069">
    <property type="protein sequence ID" value="TGG80426.1"/>
    <property type="molecule type" value="Genomic_DNA"/>
</dbReference>
<protein>
    <submittedName>
        <fullName evidence="1">M20/M25/M40 family metallo-hydrolase</fullName>
    </submittedName>
</protein>
<dbReference type="RefSeq" id="WP_135567310.1">
    <property type="nucleotide sequence ID" value="NZ_CP103060.1"/>
</dbReference>
<dbReference type="Pfam" id="PF01546">
    <property type="entry name" value="Peptidase_M20"/>
    <property type="match status" value="1"/>
</dbReference>
<sequence>MSTAAPRTSAGPLLTDDDHALLLRLLRTPTAGPLEAGHDAPLQLWEAQRAYAEAARSAGLRPIHHAAPAAEALRRDDVPATVRAAAHDPGFLAAQPSLVLRLGPDRPVRDTVMFNVHLDTVAGTQPVTFDGVRFTGRGAVDAKGPAVALLAGVRAAAAREPAVGRDISVLVQAVGGEEGGAMGTFGTRPLVEAGFIGRLNVFCEPTGLHHLPRATASMTARITVRGDDAVDDRPGTGHNATVLLGFLAQHVAAAFDSHPERADATGAPCIAGLHTGHAHNRVYGSGDLLVNVPYTSTAEGQAAARALEDTVAAGVREFTARFAGSRTCGRTAADAAALTSLGWDKRGLPCLSGGGTGEGGDPWAEAVLAAAGIPCRPADEPAFTCDAIWLHGVPGTYTTVLGPGTLDANNAHAEGEFVDLADLDAFAAQVSRLLTAFARRRTGQRQA</sequence>
<reference evidence="1 2" key="1">
    <citation type="submission" date="2018-10" db="EMBL/GenBank/DDBJ databases">
        <title>Isolation of pseudouridimycin from Streptomyces albus DSM 40763.</title>
        <authorList>
            <person name="Rosenqvist P."/>
            <person name="Metsae-Ketelae M."/>
            <person name="Virta P."/>
        </authorList>
    </citation>
    <scope>NUCLEOTIDE SEQUENCE [LARGE SCALE GENOMIC DNA]</scope>
    <source>
        <strain evidence="1 2">DSM 40763</strain>
    </source>
</reference>
<comment type="caution">
    <text evidence="1">The sequence shown here is derived from an EMBL/GenBank/DDBJ whole genome shotgun (WGS) entry which is preliminary data.</text>
</comment>
<dbReference type="Gene3D" id="3.30.70.360">
    <property type="match status" value="1"/>
</dbReference>
<dbReference type="Gene3D" id="3.40.630.10">
    <property type="entry name" value="Zn peptidases"/>
    <property type="match status" value="1"/>
</dbReference>
<dbReference type="InterPro" id="IPR050072">
    <property type="entry name" value="Peptidase_M20A"/>
</dbReference>
<organism evidence="1 2">
    <name type="scientific">Streptomyces albus</name>
    <dbReference type="NCBI Taxonomy" id="1888"/>
    <lineage>
        <taxon>Bacteria</taxon>
        <taxon>Bacillati</taxon>
        <taxon>Actinomycetota</taxon>
        <taxon>Actinomycetes</taxon>
        <taxon>Kitasatosporales</taxon>
        <taxon>Streptomycetaceae</taxon>
        <taxon>Streptomyces</taxon>
    </lineage>
</organism>
<dbReference type="GeneID" id="75180795"/>
<dbReference type="Proteomes" id="UP000298111">
    <property type="component" value="Unassembled WGS sequence"/>
</dbReference>
<dbReference type="GO" id="GO:0008777">
    <property type="term" value="F:acetylornithine deacetylase activity"/>
    <property type="evidence" value="ECO:0007669"/>
    <property type="project" value="TreeGrafter"/>
</dbReference>
<dbReference type="SUPFAM" id="SSF53187">
    <property type="entry name" value="Zn-dependent exopeptidases"/>
    <property type="match status" value="1"/>
</dbReference>
<dbReference type="PANTHER" id="PTHR43808">
    <property type="entry name" value="ACETYLORNITHINE DEACETYLASE"/>
    <property type="match status" value="1"/>
</dbReference>
<gene>
    <name evidence="1" type="ORF">D8771_21725</name>
</gene>
<dbReference type="GO" id="GO:0006526">
    <property type="term" value="P:L-arginine biosynthetic process"/>
    <property type="evidence" value="ECO:0007669"/>
    <property type="project" value="TreeGrafter"/>
</dbReference>
<dbReference type="AlphaFoldDB" id="A0A8H1QNB0"/>